<dbReference type="SUPFAM" id="SSF140566">
    <property type="entry name" value="FlgN-like"/>
    <property type="match status" value="1"/>
</dbReference>
<feature type="region of interest" description="Disordered" evidence="2">
    <location>
        <begin position="139"/>
        <end position="162"/>
    </location>
</feature>
<evidence type="ECO:0000313" key="4">
    <source>
        <dbReference type="Proteomes" id="UP001500427"/>
    </source>
</evidence>
<evidence type="ECO:0000256" key="2">
    <source>
        <dbReference type="SAM" id="MobiDB-lite"/>
    </source>
</evidence>
<sequence length="174" mass="18932">MDSGARWGADDGGRTTVHDLSAHLWRERELLDLLTFKLEEEQLLLSAGRARWLSHATREVEQVLERLRIAGLERATAAAAVAHDWGLPPDATLRDLAAGATDGPWAELLSAHLTAMTDQAAAIRQLRDANAQFLRAASRSTQETLATTDPAPTTYDAHGRSATSGDAHLFDHSF</sequence>
<reference evidence="4" key="1">
    <citation type="journal article" date="2019" name="Int. J. Syst. Evol. Microbiol.">
        <title>The Global Catalogue of Microorganisms (GCM) 10K type strain sequencing project: providing services to taxonomists for standard genome sequencing and annotation.</title>
        <authorList>
            <consortium name="The Broad Institute Genomics Platform"/>
            <consortium name="The Broad Institute Genome Sequencing Center for Infectious Disease"/>
            <person name="Wu L."/>
            <person name="Ma J."/>
        </authorList>
    </citation>
    <scope>NUCLEOTIDE SEQUENCE [LARGE SCALE GENOMIC DNA]</scope>
    <source>
        <strain evidence="4">JCM 17687</strain>
    </source>
</reference>
<proteinExistence type="predicted"/>
<dbReference type="Gene3D" id="1.20.58.300">
    <property type="entry name" value="FlgN-like"/>
    <property type="match status" value="1"/>
</dbReference>
<protein>
    <recommendedName>
        <fullName evidence="5">FlgN protein</fullName>
    </recommendedName>
</protein>
<dbReference type="Proteomes" id="UP001500427">
    <property type="component" value="Unassembled WGS sequence"/>
</dbReference>
<dbReference type="InterPro" id="IPR007809">
    <property type="entry name" value="FlgN-like"/>
</dbReference>
<dbReference type="Pfam" id="PF05130">
    <property type="entry name" value="FlgN"/>
    <property type="match status" value="1"/>
</dbReference>
<evidence type="ECO:0000313" key="3">
    <source>
        <dbReference type="EMBL" id="GAA5025390.1"/>
    </source>
</evidence>
<evidence type="ECO:0008006" key="5">
    <source>
        <dbReference type="Google" id="ProtNLM"/>
    </source>
</evidence>
<gene>
    <name evidence="3" type="ORF">GCM10023258_18230</name>
</gene>
<name>A0ABP9J9V2_9MICO</name>
<dbReference type="InterPro" id="IPR036679">
    <property type="entry name" value="FlgN-like_sf"/>
</dbReference>
<evidence type="ECO:0000256" key="1">
    <source>
        <dbReference type="ARBA" id="ARBA00022795"/>
    </source>
</evidence>
<organism evidence="3 4">
    <name type="scientific">Terrabacter aeriphilus</name>
    <dbReference type="NCBI Taxonomy" id="515662"/>
    <lineage>
        <taxon>Bacteria</taxon>
        <taxon>Bacillati</taxon>
        <taxon>Actinomycetota</taxon>
        <taxon>Actinomycetes</taxon>
        <taxon>Micrococcales</taxon>
        <taxon>Intrasporangiaceae</taxon>
        <taxon>Terrabacter</taxon>
    </lineage>
</organism>
<dbReference type="RefSeq" id="WP_345507156.1">
    <property type="nucleotide sequence ID" value="NZ_BAABIW010000014.1"/>
</dbReference>
<comment type="caution">
    <text evidence="3">The sequence shown here is derived from an EMBL/GenBank/DDBJ whole genome shotgun (WGS) entry which is preliminary data.</text>
</comment>
<feature type="compositionally biased region" description="Low complexity" evidence="2">
    <location>
        <begin position="144"/>
        <end position="156"/>
    </location>
</feature>
<keyword evidence="1" id="KW-1005">Bacterial flagellum biogenesis</keyword>
<dbReference type="EMBL" id="BAABIW010000014">
    <property type="protein sequence ID" value="GAA5025390.1"/>
    <property type="molecule type" value="Genomic_DNA"/>
</dbReference>
<accession>A0ABP9J9V2</accession>
<keyword evidence="4" id="KW-1185">Reference proteome</keyword>